<evidence type="ECO:0000256" key="4">
    <source>
        <dbReference type="RuleBase" id="RU003719"/>
    </source>
</evidence>
<organism evidence="7 8">
    <name type="scientific">Gehongia tenuis</name>
    <dbReference type="NCBI Taxonomy" id="2763655"/>
    <lineage>
        <taxon>Bacteria</taxon>
        <taxon>Bacillati</taxon>
        <taxon>Bacillota</taxon>
        <taxon>Clostridia</taxon>
        <taxon>Christensenellales</taxon>
        <taxon>Christensenellaceae</taxon>
        <taxon>Gehongia</taxon>
    </lineage>
</organism>
<protein>
    <recommendedName>
        <fullName evidence="9">Glyoxylate reductase</fullName>
    </recommendedName>
</protein>
<reference evidence="7" key="1">
    <citation type="submission" date="2020-08" db="EMBL/GenBank/DDBJ databases">
        <title>Genome public.</title>
        <authorList>
            <person name="Liu C."/>
            <person name="Sun Q."/>
        </authorList>
    </citation>
    <scope>NUCLEOTIDE SEQUENCE</scope>
    <source>
        <strain evidence="7">NSJ-53</strain>
    </source>
</reference>
<keyword evidence="8" id="KW-1185">Reference proteome</keyword>
<accession>A0A926D607</accession>
<dbReference type="InterPro" id="IPR029753">
    <property type="entry name" value="D-isomer_DH_CS"/>
</dbReference>
<keyword evidence="3" id="KW-0520">NAD</keyword>
<dbReference type="EMBL" id="JACRSR010000006">
    <property type="protein sequence ID" value="MBC8532291.1"/>
    <property type="molecule type" value="Genomic_DNA"/>
</dbReference>
<dbReference type="Proteomes" id="UP000623172">
    <property type="component" value="Unassembled WGS sequence"/>
</dbReference>
<evidence type="ECO:0000256" key="2">
    <source>
        <dbReference type="ARBA" id="ARBA00023002"/>
    </source>
</evidence>
<evidence type="ECO:0008006" key="9">
    <source>
        <dbReference type="Google" id="ProtNLM"/>
    </source>
</evidence>
<proteinExistence type="inferred from homology"/>
<dbReference type="Gene3D" id="3.40.50.720">
    <property type="entry name" value="NAD(P)-binding Rossmann-like Domain"/>
    <property type="match status" value="2"/>
</dbReference>
<dbReference type="GO" id="GO:0030267">
    <property type="term" value="F:glyoxylate reductase (NADPH) activity"/>
    <property type="evidence" value="ECO:0007669"/>
    <property type="project" value="TreeGrafter"/>
</dbReference>
<dbReference type="SUPFAM" id="SSF52283">
    <property type="entry name" value="Formate/glycerate dehydrogenase catalytic domain-like"/>
    <property type="match status" value="1"/>
</dbReference>
<dbReference type="RefSeq" id="WP_249317403.1">
    <property type="nucleotide sequence ID" value="NZ_JACRSR010000006.1"/>
</dbReference>
<dbReference type="Pfam" id="PF02826">
    <property type="entry name" value="2-Hacid_dh_C"/>
    <property type="match status" value="1"/>
</dbReference>
<dbReference type="AlphaFoldDB" id="A0A926D607"/>
<feature type="domain" description="D-isomer specific 2-hydroxyacid dehydrogenase catalytic" evidence="5">
    <location>
        <begin position="5"/>
        <end position="314"/>
    </location>
</feature>
<comment type="caution">
    <text evidence="7">The sequence shown here is derived from an EMBL/GenBank/DDBJ whole genome shotgun (WGS) entry which is preliminary data.</text>
</comment>
<keyword evidence="2 4" id="KW-0560">Oxidoreductase</keyword>
<dbReference type="PANTHER" id="PTHR10996:SF178">
    <property type="entry name" value="2-HYDROXYACID DEHYDROGENASE YGL185C-RELATED"/>
    <property type="match status" value="1"/>
</dbReference>
<dbReference type="FunFam" id="3.40.50.720:FF:000203">
    <property type="entry name" value="D-3-phosphoglycerate dehydrogenase (SerA)"/>
    <property type="match status" value="1"/>
</dbReference>
<comment type="similarity">
    <text evidence="1 4">Belongs to the D-isomer specific 2-hydroxyacid dehydrogenase family.</text>
</comment>
<dbReference type="PROSITE" id="PS00670">
    <property type="entry name" value="D_2_HYDROXYACID_DH_2"/>
    <property type="match status" value="1"/>
</dbReference>
<gene>
    <name evidence="7" type="ORF">H8696_10590</name>
</gene>
<dbReference type="InterPro" id="IPR050223">
    <property type="entry name" value="D-isomer_2-hydroxyacid_DH"/>
</dbReference>
<evidence type="ECO:0000256" key="1">
    <source>
        <dbReference type="ARBA" id="ARBA00005854"/>
    </source>
</evidence>
<dbReference type="GO" id="GO:0005829">
    <property type="term" value="C:cytosol"/>
    <property type="evidence" value="ECO:0007669"/>
    <property type="project" value="TreeGrafter"/>
</dbReference>
<dbReference type="PANTHER" id="PTHR10996">
    <property type="entry name" value="2-HYDROXYACID DEHYDROGENASE-RELATED"/>
    <property type="match status" value="1"/>
</dbReference>
<dbReference type="InterPro" id="IPR036291">
    <property type="entry name" value="NAD(P)-bd_dom_sf"/>
</dbReference>
<dbReference type="GO" id="GO:0051287">
    <property type="term" value="F:NAD binding"/>
    <property type="evidence" value="ECO:0007669"/>
    <property type="project" value="InterPro"/>
</dbReference>
<dbReference type="PROSITE" id="PS00065">
    <property type="entry name" value="D_2_HYDROXYACID_DH_1"/>
    <property type="match status" value="1"/>
</dbReference>
<dbReference type="GO" id="GO:0016618">
    <property type="term" value="F:hydroxypyruvate reductase [NAD(P)H] activity"/>
    <property type="evidence" value="ECO:0007669"/>
    <property type="project" value="TreeGrafter"/>
</dbReference>
<evidence type="ECO:0000259" key="6">
    <source>
        <dbReference type="Pfam" id="PF02826"/>
    </source>
</evidence>
<dbReference type="Pfam" id="PF00389">
    <property type="entry name" value="2-Hacid_dh"/>
    <property type="match status" value="1"/>
</dbReference>
<feature type="domain" description="D-isomer specific 2-hydroxyacid dehydrogenase NAD-binding" evidence="6">
    <location>
        <begin position="107"/>
        <end position="283"/>
    </location>
</feature>
<dbReference type="InterPro" id="IPR006139">
    <property type="entry name" value="D-isomer_2_OHA_DH_cat_dom"/>
</dbReference>
<evidence type="ECO:0000313" key="7">
    <source>
        <dbReference type="EMBL" id="MBC8532291.1"/>
    </source>
</evidence>
<evidence type="ECO:0000259" key="5">
    <source>
        <dbReference type="Pfam" id="PF00389"/>
    </source>
</evidence>
<evidence type="ECO:0000256" key="3">
    <source>
        <dbReference type="ARBA" id="ARBA00023027"/>
    </source>
</evidence>
<dbReference type="InterPro" id="IPR029752">
    <property type="entry name" value="D-isomer_DH_CS1"/>
</dbReference>
<sequence length="316" mass="34555">MRKIIVCAPFLPSVMDELRQHFEVVTAPEGSRLRREEVLKALPGAFGLTADGVRVDEEMLEAGRDLKIVVCGGAGYDHIDVEAATKRGVWVCNNPDPVTEPTAEMSVALMLAVCRRVSEWDRLVRKDQYAYWGNAKRMGTTVMDMQLGIIGMGRIGRAVARRARALGMTIVYHNRHHLTSELEEGAKYMDLAKLLRTSDVISLNLPLGASSRKLLGRAEFELMKPTAFVVSTARGAVMDEAALVEALERGKIAGAGLDVFEHEPGIPKALLAMENVVLTPHRGGNADGVMEASMRERARQLMDADSGKIPANLLNP</sequence>
<dbReference type="SUPFAM" id="SSF51735">
    <property type="entry name" value="NAD(P)-binding Rossmann-fold domains"/>
    <property type="match status" value="1"/>
</dbReference>
<evidence type="ECO:0000313" key="8">
    <source>
        <dbReference type="Proteomes" id="UP000623172"/>
    </source>
</evidence>
<dbReference type="InterPro" id="IPR006140">
    <property type="entry name" value="D-isomer_DH_NAD-bd"/>
</dbReference>
<name>A0A926D607_9FIRM</name>